<evidence type="ECO:0008006" key="3">
    <source>
        <dbReference type="Google" id="ProtNLM"/>
    </source>
</evidence>
<dbReference type="EMBL" id="VSWD01000004">
    <property type="protein sequence ID" value="KAK3104452.1"/>
    <property type="molecule type" value="Genomic_DNA"/>
</dbReference>
<dbReference type="Proteomes" id="UP001186944">
    <property type="component" value="Unassembled WGS sequence"/>
</dbReference>
<reference evidence="1" key="1">
    <citation type="submission" date="2019-08" db="EMBL/GenBank/DDBJ databases">
        <title>The improved chromosome-level genome for the pearl oyster Pinctada fucata martensii using PacBio sequencing and Hi-C.</title>
        <authorList>
            <person name="Zheng Z."/>
        </authorList>
    </citation>
    <scope>NUCLEOTIDE SEQUENCE</scope>
    <source>
        <strain evidence="1">ZZ-2019</strain>
        <tissue evidence="1">Adductor muscle</tissue>
    </source>
</reference>
<evidence type="ECO:0000313" key="2">
    <source>
        <dbReference type="Proteomes" id="UP001186944"/>
    </source>
</evidence>
<accession>A0AA89C158</accession>
<keyword evidence="2" id="KW-1185">Reference proteome</keyword>
<name>A0AA89C158_PINIB</name>
<organism evidence="1 2">
    <name type="scientific">Pinctada imbricata</name>
    <name type="common">Atlantic pearl-oyster</name>
    <name type="synonym">Pinctada martensii</name>
    <dbReference type="NCBI Taxonomy" id="66713"/>
    <lineage>
        <taxon>Eukaryota</taxon>
        <taxon>Metazoa</taxon>
        <taxon>Spiralia</taxon>
        <taxon>Lophotrochozoa</taxon>
        <taxon>Mollusca</taxon>
        <taxon>Bivalvia</taxon>
        <taxon>Autobranchia</taxon>
        <taxon>Pteriomorphia</taxon>
        <taxon>Pterioida</taxon>
        <taxon>Pterioidea</taxon>
        <taxon>Pteriidae</taxon>
        <taxon>Pinctada</taxon>
    </lineage>
</organism>
<protein>
    <recommendedName>
        <fullName evidence="3">DUF19 domain-containing protein</fullName>
    </recommendedName>
</protein>
<evidence type="ECO:0000313" key="1">
    <source>
        <dbReference type="EMBL" id="KAK3104452.1"/>
    </source>
</evidence>
<comment type="caution">
    <text evidence="1">The sequence shown here is derived from an EMBL/GenBank/DDBJ whole genome shotgun (WGS) entry which is preliminary data.</text>
</comment>
<sequence>MTNGNFQLEVIFSLITNGSSGPLPQGSNRDQLVQTLCQNRQNIEACAQPIPQGVNMNCQQREQMMMDSTVQSTGRAVATLCGVQPEMPPCLKKFDTKFKGCMSQKNVNPENYFKLLANTTEGTGMNFDQLRKQTCSKTEQQTIVQCATSSLQSLVTECTKQEQFMVGQTLQNMMASYQSVCTGKPLIGPNRPPSPCLQKFEDELEKCSMETMKVSTVDVMMLLTKGQVPDGQDMSQLNQTICKNFHAFEKCGKKVIKSTQCKGRDLLISEGTFANMVITIGAYCHDTSVPGACMLTLQQSFTKCFGQVGLNPEAYFSNQTAHKGALLGTTREMATQYCNKRHDLYTCMKKVMHQCPGAEQTMTLTGFDLTSMERAVGVLCNDIPEYLAGLDCFAEPSAAARRCIDNMGRDITSMSARQMAKGLSLDGFFQDFCKIRVDHVSCDANAWATCDPKAVQLKTKFECLLLPARCHNINEDDIVKICPADAIVKPHTCLDDVEMSINNCLTPYSINADMFVVNITHDRSAMLGSKQNAQNFCRNRKSIHKCLTKAVDNCPGASEMLAYWGHQQNLLEKSLKHSL</sequence>
<dbReference type="AlphaFoldDB" id="A0AA89C158"/>
<gene>
    <name evidence="1" type="ORF">FSP39_002380</name>
</gene>
<proteinExistence type="predicted"/>